<organism evidence="1 2">
    <name type="scientific">Meloidogyne incognita</name>
    <name type="common">Southern root-knot nematode worm</name>
    <name type="synonym">Oxyuris incognita</name>
    <dbReference type="NCBI Taxonomy" id="6306"/>
    <lineage>
        <taxon>Eukaryota</taxon>
        <taxon>Metazoa</taxon>
        <taxon>Ecdysozoa</taxon>
        <taxon>Nematoda</taxon>
        <taxon>Chromadorea</taxon>
        <taxon>Rhabditida</taxon>
        <taxon>Tylenchina</taxon>
        <taxon>Tylenchomorpha</taxon>
        <taxon>Tylenchoidea</taxon>
        <taxon>Meloidogynidae</taxon>
        <taxon>Meloidogyninae</taxon>
        <taxon>Meloidogyne</taxon>
        <taxon>Meloidogyne incognita group</taxon>
    </lineage>
</organism>
<accession>A0A914L0V7</accession>
<dbReference type="WBParaSite" id="Minc3s00214g07715">
    <property type="protein sequence ID" value="Minc3s00214g07715"/>
    <property type="gene ID" value="Minc3s00214g07715"/>
</dbReference>
<sequence>MFVPFVVLVQYMEKKKLDGQIYLDLKLQHKLLQPTMEKEGNHCWSNCCGNLWKQWRRGLLANKIRTII</sequence>
<dbReference type="Proteomes" id="UP000887563">
    <property type="component" value="Unplaced"/>
</dbReference>
<name>A0A914L0V7_MELIC</name>
<reference evidence="2" key="1">
    <citation type="submission" date="2022-11" db="UniProtKB">
        <authorList>
            <consortium name="WormBaseParasite"/>
        </authorList>
    </citation>
    <scope>IDENTIFICATION</scope>
</reference>
<proteinExistence type="predicted"/>
<evidence type="ECO:0000313" key="1">
    <source>
        <dbReference type="Proteomes" id="UP000887563"/>
    </source>
</evidence>
<dbReference type="AlphaFoldDB" id="A0A914L0V7"/>
<protein>
    <submittedName>
        <fullName evidence="2">Candidate secreted effector</fullName>
    </submittedName>
</protein>
<evidence type="ECO:0000313" key="2">
    <source>
        <dbReference type="WBParaSite" id="Minc3s00214g07715"/>
    </source>
</evidence>
<keyword evidence="1" id="KW-1185">Reference proteome</keyword>